<feature type="region of interest" description="Disordered" evidence="1">
    <location>
        <begin position="1"/>
        <end position="31"/>
    </location>
</feature>
<evidence type="ECO:0000256" key="1">
    <source>
        <dbReference type="SAM" id="MobiDB-lite"/>
    </source>
</evidence>
<feature type="region of interest" description="Disordered" evidence="1">
    <location>
        <begin position="82"/>
        <end position="103"/>
    </location>
</feature>
<feature type="region of interest" description="Disordered" evidence="1">
    <location>
        <begin position="334"/>
        <end position="359"/>
    </location>
</feature>
<gene>
    <name evidence="2" type="ORF">LzC2_38880</name>
</gene>
<reference evidence="2 3" key="1">
    <citation type="journal article" date="2020" name="Syst. Appl. Microbiol.">
        <title>Alienimonas chondri sp. nov., a novel planctomycete isolated from the biofilm of the red alga Chondrus crispus.</title>
        <authorList>
            <person name="Vitorino I."/>
            <person name="Albuquerque L."/>
            <person name="Wiegand S."/>
            <person name="Kallscheuer N."/>
            <person name="da Costa M.S."/>
            <person name="Lobo-da-Cunha A."/>
            <person name="Jogler C."/>
            <person name="Lage O.M."/>
        </authorList>
    </citation>
    <scope>NUCLEOTIDE SEQUENCE [LARGE SCALE GENOMIC DNA]</scope>
    <source>
        <strain evidence="2 3">LzC2</strain>
    </source>
</reference>
<accession>A0ABX1VI30</accession>
<name>A0ABX1VI30_9PLAN</name>
<proteinExistence type="predicted"/>
<dbReference type="Proteomes" id="UP000609651">
    <property type="component" value="Unassembled WGS sequence"/>
</dbReference>
<evidence type="ECO:0000313" key="2">
    <source>
        <dbReference type="EMBL" id="NNJ27779.1"/>
    </source>
</evidence>
<protein>
    <submittedName>
        <fullName evidence="2">Uncharacterized protein</fullName>
    </submittedName>
</protein>
<organism evidence="2 3">
    <name type="scientific">Alienimonas chondri</name>
    <dbReference type="NCBI Taxonomy" id="2681879"/>
    <lineage>
        <taxon>Bacteria</taxon>
        <taxon>Pseudomonadati</taxon>
        <taxon>Planctomycetota</taxon>
        <taxon>Planctomycetia</taxon>
        <taxon>Planctomycetales</taxon>
        <taxon>Planctomycetaceae</taxon>
        <taxon>Alienimonas</taxon>
    </lineage>
</organism>
<keyword evidence="3" id="KW-1185">Reference proteome</keyword>
<sequence>MGLGGQQGRLASRRIAPAHAGSPGAGTRGPFELRQERLEPLLLPGERCEHADHRAAILEPVRPGERLPERLDRLVRPGPITQFRGQRQQRRRVVRRGPRGSSHRVQAGLLVAGSQGDLRQQRQRAGVVRAGGDDRAGGSLSLLQPTQSKLDPGETRQGIDPPGRVEIGEPAERVGGFGESSAAFPQARQRHPCLGGLRGEIDRERGGSVRPGEIACGLTVRRQLQGEGSVLRIVGDGALQLGDAVGQGAGGPVDRHGGGERHASALRGLGERLGLEDLSVGRLGLARFGEERRERQSVGEVQFARGRVVGTGLFSIERVRLQGRSDGPVVVLKVRQHDRQPSQRTDGPPLPGRRPRPGFKRRLGPAEFVQILAQRLPAADVVRVRGGGSLVERHGGVRGVRLTQPVRHG</sequence>
<feature type="region of interest" description="Disordered" evidence="1">
    <location>
        <begin position="129"/>
        <end position="167"/>
    </location>
</feature>
<evidence type="ECO:0000313" key="3">
    <source>
        <dbReference type="Proteomes" id="UP000609651"/>
    </source>
</evidence>
<dbReference type="EMBL" id="WTPX01000203">
    <property type="protein sequence ID" value="NNJ27779.1"/>
    <property type="molecule type" value="Genomic_DNA"/>
</dbReference>
<comment type="caution">
    <text evidence="2">The sequence shown here is derived from an EMBL/GenBank/DDBJ whole genome shotgun (WGS) entry which is preliminary data.</text>
</comment>
<feature type="compositionally biased region" description="Basic residues" evidence="1">
    <location>
        <begin position="87"/>
        <end position="102"/>
    </location>
</feature>